<organism evidence="1 2">
    <name type="scientific">Lithospermum erythrorhizon</name>
    <name type="common">Purple gromwell</name>
    <name type="synonym">Lithospermum officinale var. erythrorhizon</name>
    <dbReference type="NCBI Taxonomy" id="34254"/>
    <lineage>
        <taxon>Eukaryota</taxon>
        <taxon>Viridiplantae</taxon>
        <taxon>Streptophyta</taxon>
        <taxon>Embryophyta</taxon>
        <taxon>Tracheophyta</taxon>
        <taxon>Spermatophyta</taxon>
        <taxon>Magnoliopsida</taxon>
        <taxon>eudicotyledons</taxon>
        <taxon>Gunneridae</taxon>
        <taxon>Pentapetalae</taxon>
        <taxon>asterids</taxon>
        <taxon>lamiids</taxon>
        <taxon>Boraginales</taxon>
        <taxon>Boraginaceae</taxon>
        <taxon>Boraginoideae</taxon>
        <taxon>Lithospermeae</taxon>
        <taxon>Lithospermum</taxon>
    </lineage>
</organism>
<protein>
    <submittedName>
        <fullName evidence="1">Uncharacterized protein</fullName>
    </submittedName>
</protein>
<proteinExistence type="predicted"/>
<name>A0AAV3Q5J0_LITER</name>
<accession>A0AAV3Q5J0</accession>
<dbReference type="AlphaFoldDB" id="A0AAV3Q5J0"/>
<evidence type="ECO:0000313" key="1">
    <source>
        <dbReference type="EMBL" id="GAA0158417.1"/>
    </source>
</evidence>
<keyword evidence="2" id="KW-1185">Reference proteome</keyword>
<gene>
    <name evidence="1" type="ORF">LIER_15450</name>
</gene>
<reference evidence="1 2" key="1">
    <citation type="submission" date="2024-01" db="EMBL/GenBank/DDBJ databases">
        <title>The complete chloroplast genome sequence of Lithospermum erythrorhizon: insights into the phylogenetic relationship among Boraginaceae species and the maternal lineages of purple gromwells.</title>
        <authorList>
            <person name="Okada T."/>
            <person name="Watanabe K."/>
        </authorList>
    </citation>
    <scope>NUCLEOTIDE SEQUENCE [LARGE SCALE GENOMIC DNA]</scope>
</reference>
<dbReference type="Proteomes" id="UP001454036">
    <property type="component" value="Unassembled WGS sequence"/>
</dbReference>
<sequence length="127" mass="14563">MTTTIADGVPNDWRQPFIDYFQHGRLPDDLKKRAEIGHRAPHFLYCRDTLFRISFGEMLLRCLSNTEGAQVVVEAHAGIYGHINQGLSSTFKSNVWGITSQRWQRIAYIMHRHVNHVKTTPSSSINP</sequence>
<evidence type="ECO:0000313" key="2">
    <source>
        <dbReference type="Proteomes" id="UP001454036"/>
    </source>
</evidence>
<comment type="caution">
    <text evidence="1">The sequence shown here is derived from an EMBL/GenBank/DDBJ whole genome shotgun (WGS) entry which is preliminary data.</text>
</comment>
<dbReference type="EMBL" id="BAABME010003344">
    <property type="protein sequence ID" value="GAA0158417.1"/>
    <property type="molecule type" value="Genomic_DNA"/>
</dbReference>